<keyword evidence="1" id="KW-0812">Transmembrane</keyword>
<dbReference type="EMBL" id="JBHULY010000034">
    <property type="protein sequence ID" value="MFD2727435.1"/>
    <property type="molecule type" value="Genomic_DNA"/>
</dbReference>
<accession>A0ABW5TE46</accession>
<protein>
    <recommendedName>
        <fullName evidence="4">Bacterial Pleckstrin homology domain-containing protein</fullName>
    </recommendedName>
</protein>
<dbReference type="Proteomes" id="UP001597476">
    <property type="component" value="Unassembled WGS sequence"/>
</dbReference>
<evidence type="ECO:0000313" key="2">
    <source>
        <dbReference type="EMBL" id="MFD2727435.1"/>
    </source>
</evidence>
<name>A0ABW5TE46_9FLAO</name>
<evidence type="ECO:0000313" key="3">
    <source>
        <dbReference type="Proteomes" id="UP001597476"/>
    </source>
</evidence>
<sequence>MRVFIEEQRFTQKWLIVLLIIASVVPIVIIYKSFLDQKMNLNNVIIATTIIILANGIIFMFKLKTRIDDIGVHYQFFPFHIKMKTIPWKKIKHAETRTYDALSEYGGWGLKGGLFWKKEKGTAINVSGDEGIQLTLADNKKILIGTHRRKDVDIILAKYSNKS</sequence>
<proteinExistence type="predicted"/>
<reference evidence="3" key="1">
    <citation type="journal article" date="2019" name="Int. J. Syst. Evol. Microbiol.">
        <title>The Global Catalogue of Microorganisms (GCM) 10K type strain sequencing project: providing services to taxonomists for standard genome sequencing and annotation.</title>
        <authorList>
            <consortium name="The Broad Institute Genomics Platform"/>
            <consortium name="The Broad Institute Genome Sequencing Center for Infectious Disease"/>
            <person name="Wu L."/>
            <person name="Ma J."/>
        </authorList>
    </citation>
    <scope>NUCLEOTIDE SEQUENCE [LARGE SCALE GENOMIC DNA]</scope>
    <source>
        <strain evidence="3">KCTC 42398</strain>
    </source>
</reference>
<dbReference type="RefSeq" id="WP_380293284.1">
    <property type="nucleotide sequence ID" value="NZ_JBHULY010000034.1"/>
</dbReference>
<keyword evidence="1" id="KW-0472">Membrane</keyword>
<gene>
    <name evidence="2" type="ORF">ACFSR8_14520</name>
</gene>
<keyword evidence="1" id="KW-1133">Transmembrane helix</keyword>
<keyword evidence="3" id="KW-1185">Reference proteome</keyword>
<feature type="transmembrane region" description="Helical" evidence="1">
    <location>
        <begin position="12"/>
        <end position="31"/>
    </location>
</feature>
<feature type="transmembrane region" description="Helical" evidence="1">
    <location>
        <begin position="43"/>
        <end position="61"/>
    </location>
</feature>
<comment type="caution">
    <text evidence="2">The sequence shown here is derived from an EMBL/GenBank/DDBJ whole genome shotgun (WGS) entry which is preliminary data.</text>
</comment>
<evidence type="ECO:0008006" key="4">
    <source>
        <dbReference type="Google" id="ProtNLM"/>
    </source>
</evidence>
<evidence type="ECO:0000256" key="1">
    <source>
        <dbReference type="SAM" id="Phobius"/>
    </source>
</evidence>
<organism evidence="2 3">
    <name type="scientific">Hyunsoonleella rubra</name>
    <dbReference type="NCBI Taxonomy" id="1737062"/>
    <lineage>
        <taxon>Bacteria</taxon>
        <taxon>Pseudomonadati</taxon>
        <taxon>Bacteroidota</taxon>
        <taxon>Flavobacteriia</taxon>
        <taxon>Flavobacteriales</taxon>
        <taxon>Flavobacteriaceae</taxon>
    </lineage>
</organism>